<proteinExistence type="predicted"/>
<evidence type="ECO:0000313" key="2">
    <source>
        <dbReference type="Proteomes" id="UP000539313"/>
    </source>
</evidence>
<protein>
    <submittedName>
        <fullName evidence="1">Uncharacterized protein</fullName>
    </submittedName>
</protein>
<dbReference type="AlphaFoldDB" id="A0A7W3MX64"/>
<organism evidence="1 2">
    <name type="scientific">Thermomonospora cellulosilytica</name>
    <dbReference type="NCBI Taxonomy" id="1411118"/>
    <lineage>
        <taxon>Bacteria</taxon>
        <taxon>Bacillati</taxon>
        <taxon>Actinomycetota</taxon>
        <taxon>Actinomycetes</taxon>
        <taxon>Streptosporangiales</taxon>
        <taxon>Thermomonosporaceae</taxon>
        <taxon>Thermomonospora</taxon>
    </lineage>
</organism>
<gene>
    <name evidence="1" type="ORF">HNR21_002398</name>
</gene>
<name>A0A7W3MX64_9ACTN</name>
<reference evidence="1 2" key="1">
    <citation type="submission" date="2020-08" db="EMBL/GenBank/DDBJ databases">
        <title>Sequencing the genomes of 1000 actinobacteria strains.</title>
        <authorList>
            <person name="Klenk H.-P."/>
        </authorList>
    </citation>
    <scope>NUCLEOTIDE SEQUENCE [LARGE SCALE GENOMIC DNA]</scope>
    <source>
        <strain evidence="1 2">DSM 45823</strain>
    </source>
</reference>
<dbReference type="RefSeq" id="WP_182705246.1">
    <property type="nucleotide sequence ID" value="NZ_JACJII010000001.1"/>
</dbReference>
<sequence>MPYVPPMVHSRTANGPAYLLAWERTPDGAWEADIAWIEIEGEAQQGRTARVAADDVTKIEGQDYSRVPRRTP</sequence>
<dbReference type="Proteomes" id="UP000539313">
    <property type="component" value="Unassembled WGS sequence"/>
</dbReference>
<dbReference type="EMBL" id="JACJII010000001">
    <property type="protein sequence ID" value="MBA9003516.1"/>
    <property type="molecule type" value="Genomic_DNA"/>
</dbReference>
<keyword evidence="2" id="KW-1185">Reference proteome</keyword>
<evidence type="ECO:0000313" key="1">
    <source>
        <dbReference type="EMBL" id="MBA9003516.1"/>
    </source>
</evidence>
<comment type="caution">
    <text evidence="1">The sequence shown here is derived from an EMBL/GenBank/DDBJ whole genome shotgun (WGS) entry which is preliminary data.</text>
</comment>
<accession>A0A7W3MX64</accession>